<evidence type="ECO:0000313" key="3">
    <source>
        <dbReference type="Proteomes" id="UP001447842"/>
    </source>
</evidence>
<dbReference type="EMBL" id="CP147920">
    <property type="protein sequence ID" value="XAU14891.1"/>
    <property type="molecule type" value="Genomic_DNA"/>
</dbReference>
<dbReference type="RefSeq" id="WP_345969966.1">
    <property type="nucleotide sequence ID" value="NZ_CP147920.1"/>
</dbReference>
<dbReference type="Pfam" id="PF02368">
    <property type="entry name" value="Big_2"/>
    <property type="match status" value="1"/>
</dbReference>
<protein>
    <submittedName>
        <fullName evidence="2">Ig-like domain-containing protein</fullName>
    </submittedName>
</protein>
<dbReference type="Gene3D" id="2.60.40.1080">
    <property type="match status" value="2"/>
</dbReference>
<proteinExistence type="predicted"/>
<keyword evidence="3" id="KW-1185">Reference proteome</keyword>
<feature type="domain" description="BIG2" evidence="1">
    <location>
        <begin position="126"/>
        <end position="206"/>
    </location>
</feature>
<dbReference type="InterPro" id="IPR003343">
    <property type="entry name" value="Big_2"/>
</dbReference>
<sequence length="208" mass="21832">MYRGILLGTLLLLSGCGENSNTPLAGDIASLAVEANATTFYATQKVQMSAVASYTNGVPDSNATEFVEWSESNSSIAFFSTTDAASSPGLLSGGEFGGDVEITGSYKQFFDTAVVHVHALASVTLSIENNDTNLSQEQTLQLKALGTFDDNTTLDVTESMTWILGNAGESNATLEQNGTLYTGDANGTLDINVTRYDVNASLTVTVTP</sequence>
<accession>A0ABZ3H8M8</accession>
<reference evidence="2 3" key="1">
    <citation type="submission" date="2024-03" db="EMBL/GenBank/DDBJ databases">
        <title>Sulfurimonas sp. HSL3-1.</title>
        <authorList>
            <person name="Wang S."/>
        </authorList>
    </citation>
    <scope>NUCLEOTIDE SEQUENCE [LARGE SCALE GENOMIC DNA]</scope>
    <source>
        <strain evidence="2 3">HSL3-1</strain>
    </source>
</reference>
<name>A0ABZ3H8M8_9BACT</name>
<evidence type="ECO:0000313" key="2">
    <source>
        <dbReference type="EMBL" id="XAU14891.1"/>
    </source>
</evidence>
<gene>
    <name evidence="2" type="ORF">WCY31_11685</name>
</gene>
<evidence type="ECO:0000259" key="1">
    <source>
        <dbReference type="Pfam" id="PF02368"/>
    </source>
</evidence>
<dbReference type="PROSITE" id="PS51257">
    <property type="entry name" value="PROKAR_LIPOPROTEIN"/>
    <property type="match status" value="1"/>
</dbReference>
<dbReference type="Proteomes" id="UP001447842">
    <property type="component" value="Chromosome"/>
</dbReference>
<organism evidence="2 3">
    <name type="scientific">Sulfurimonas diazotrophicus</name>
    <dbReference type="NCBI Taxonomy" id="3131939"/>
    <lineage>
        <taxon>Bacteria</taxon>
        <taxon>Pseudomonadati</taxon>
        <taxon>Campylobacterota</taxon>
        <taxon>Epsilonproteobacteria</taxon>
        <taxon>Campylobacterales</taxon>
        <taxon>Sulfurimonadaceae</taxon>
        <taxon>Sulfurimonas</taxon>
    </lineage>
</organism>